<reference evidence="5 6" key="1">
    <citation type="submission" date="2016-12" db="EMBL/GenBank/DDBJ databases">
        <title>The new phylogeny of genus Mycobacterium.</title>
        <authorList>
            <person name="Tortoli E."/>
            <person name="Trovato A."/>
            <person name="Cirillo D.M."/>
        </authorList>
    </citation>
    <scope>NUCLEOTIDE SEQUENCE [LARGE SCALE GENOMIC DNA]</scope>
    <source>
        <strain evidence="5 6">DSM 45454</strain>
    </source>
</reference>
<dbReference type="InterPro" id="IPR050091">
    <property type="entry name" value="PKS_NRPS_Biosynth_Enz"/>
</dbReference>
<sequence length="159" mass="16738">MGSASAGRAESAGGSDRRSIVAEALRKIDDLTARLAVAEAGDTEPIAVVGLGCRLPGGVGDPAGFWRLLCAEGSGIVRVPADRWDADAFYSSDHSVAGTICSREGGFLSSWQPAEFDAEFFGISPREADAMDPQQRLLMEVAWEALEHAGITKEAIRGT</sequence>
<keyword evidence="6" id="KW-1185">Reference proteome</keyword>
<dbReference type="RefSeq" id="WP_278248178.1">
    <property type="nucleotide sequence ID" value="NZ_MVHC01000058.1"/>
</dbReference>
<dbReference type="InterPro" id="IPR016039">
    <property type="entry name" value="Thiolase-like"/>
</dbReference>
<comment type="caution">
    <text evidence="5">The sequence shown here is derived from an EMBL/GenBank/DDBJ whole genome shotgun (WGS) entry which is preliminary data.</text>
</comment>
<keyword evidence="3" id="KW-0511">Multifunctional enzyme</keyword>
<evidence type="ECO:0000256" key="1">
    <source>
        <dbReference type="ARBA" id="ARBA00022450"/>
    </source>
</evidence>
<dbReference type="PROSITE" id="PS52004">
    <property type="entry name" value="KS3_2"/>
    <property type="match status" value="1"/>
</dbReference>
<evidence type="ECO:0000313" key="5">
    <source>
        <dbReference type="EMBL" id="OQZ91800.1"/>
    </source>
</evidence>
<gene>
    <name evidence="5" type="ORF">BST10_21785</name>
</gene>
<dbReference type="EMBL" id="MVHC01000058">
    <property type="protein sequence ID" value="OQZ91800.1"/>
    <property type="molecule type" value="Genomic_DNA"/>
</dbReference>
<evidence type="ECO:0000256" key="3">
    <source>
        <dbReference type="ARBA" id="ARBA00023268"/>
    </source>
</evidence>
<organism evidence="5 6">
    <name type="scientific">Mycolicibacter algericus DSM 45454</name>
    <dbReference type="NCBI Taxonomy" id="723879"/>
    <lineage>
        <taxon>Bacteria</taxon>
        <taxon>Bacillati</taxon>
        <taxon>Actinomycetota</taxon>
        <taxon>Actinomycetes</taxon>
        <taxon>Mycobacteriales</taxon>
        <taxon>Mycobacteriaceae</taxon>
        <taxon>Mycolicibacter</taxon>
    </lineage>
</organism>
<dbReference type="InterPro" id="IPR020841">
    <property type="entry name" value="PKS_Beta-ketoAc_synthase_dom"/>
</dbReference>
<keyword evidence="1" id="KW-0596">Phosphopantetheine</keyword>
<dbReference type="SMART" id="SM00825">
    <property type="entry name" value="PKS_KS"/>
    <property type="match status" value="1"/>
</dbReference>
<name>A0ABX3RCQ5_MYCAL</name>
<dbReference type="Gene3D" id="3.40.47.10">
    <property type="match status" value="1"/>
</dbReference>
<keyword evidence="2" id="KW-0597">Phosphoprotein</keyword>
<dbReference type="PANTHER" id="PTHR43775:SF37">
    <property type="entry name" value="SI:DKEY-61P9.11"/>
    <property type="match status" value="1"/>
</dbReference>
<feature type="domain" description="Ketosynthase family 3 (KS3)" evidence="4">
    <location>
        <begin position="43"/>
        <end position="159"/>
    </location>
</feature>
<evidence type="ECO:0000256" key="2">
    <source>
        <dbReference type="ARBA" id="ARBA00022553"/>
    </source>
</evidence>
<dbReference type="Proteomes" id="UP000192693">
    <property type="component" value="Unassembled WGS sequence"/>
</dbReference>
<evidence type="ECO:0000259" key="4">
    <source>
        <dbReference type="PROSITE" id="PS52004"/>
    </source>
</evidence>
<protein>
    <recommendedName>
        <fullName evidence="4">Ketosynthase family 3 (KS3) domain-containing protein</fullName>
    </recommendedName>
</protein>
<dbReference type="Pfam" id="PF00109">
    <property type="entry name" value="ketoacyl-synt"/>
    <property type="match status" value="1"/>
</dbReference>
<dbReference type="PANTHER" id="PTHR43775">
    <property type="entry name" value="FATTY ACID SYNTHASE"/>
    <property type="match status" value="1"/>
</dbReference>
<dbReference type="SUPFAM" id="SSF53901">
    <property type="entry name" value="Thiolase-like"/>
    <property type="match status" value="1"/>
</dbReference>
<proteinExistence type="predicted"/>
<dbReference type="InterPro" id="IPR014030">
    <property type="entry name" value="Ketoacyl_synth_N"/>
</dbReference>
<feature type="non-terminal residue" evidence="5">
    <location>
        <position position="159"/>
    </location>
</feature>
<accession>A0ABX3RCQ5</accession>
<evidence type="ECO:0000313" key="6">
    <source>
        <dbReference type="Proteomes" id="UP000192693"/>
    </source>
</evidence>